<proteinExistence type="inferred from homology"/>
<evidence type="ECO:0000256" key="1">
    <source>
        <dbReference type="ARBA" id="ARBA00022729"/>
    </source>
</evidence>
<dbReference type="InterPro" id="IPR011990">
    <property type="entry name" value="TPR-like_helical_dom_sf"/>
</dbReference>
<keyword evidence="2 6" id="KW-0472">Membrane</keyword>
<organism evidence="9 10">
    <name type="scientific">Aquilutibacter rugosus</name>
    <dbReference type="NCBI Taxonomy" id="3115820"/>
    <lineage>
        <taxon>Bacteria</taxon>
        <taxon>Pseudomonadati</taxon>
        <taxon>Pseudomonadota</taxon>
        <taxon>Gammaproteobacteria</taxon>
        <taxon>Lysobacterales</taxon>
        <taxon>Lysobacteraceae</taxon>
        <taxon>Aquilutibacter</taxon>
    </lineage>
</organism>
<comment type="subcellular location">
    <subcellularLocation>
        <location evidence="6">Cell outer membrane</location>
        <topology evidence="6">Lipid-anchor</topology>
    </subcellularLocation>
</comment>
<keyword evidence="1 6" id="KW-0732">Signal</keyword>
<reference evidence="9 10" key="1">
    <citation type="submission" date="2024-01" db="EMBL/GenBank/DDBJ databases">
        <title>Novel species of the genus Luteimonas isolated from rivers.</title>
        <authorList>
            <person name="Lu H."/>
        </authorList>
    </citation>
    <scope>NUCLEOTIDE SEQUENCE [LARGE SCALE GENOMIC DNA]</scope>
    <source>
        <strain evidence="9 10">FXH3W</strain>
    </source>
</reference>
<dbReference type="PROSITE" id="PS51257">
    <property type="entry name" value="PROKAR_LIPOPROTEIN"/>
    <property type="match status" value="1"/>
</dbReference>
<sequence>MTKSTQPLRLLAVALLSVAVMSGCSTIKNRFSKGESDINEGVAIGTLYERGHGQMVKGRWDQAEETYKRLVAQYPYGPEAEQAQIETAYAQYKAGKNEDAITSIDRFIRTYPTHRSIAYMYYLRGLVNSNRDTVFLRKVWNLDASRRDLATPNQAFNDFSIVVNNYPNSPYADDARARMGILRDLFARHELDVGLYYLRRGAYVSAVSRARALLDTYPQSQFADDAVALMAAAYKGLGNTALYDGAMGQLKQTNPTHPYLSGRWPDFPGSLRKLNPFAGEKSPVDSVALPPPPLNK</sequence>
<dbReference type="NCBIfam" id="TIGR03302">
    <property type="entry name" value="OM_YfiO"/>
    <property type="match status" value="1"/>
</dbReference>
<dbReference type="Proteomes" id="UP001356170">
    <property type="component" value="Unassembled WGS sequence"/>
</dbReference>
<feature type="domain" description="Outer membrane lipoprotein BamD-like" evidence="8">
    <location>
        <begin position="46"/>
        <end position="242"/>
    </location>
</feature>
<dbReference type="InterPro" id="IPR017689">
    <property type="entry name" value="BamD"/>
</dbReference>
<gene>
    <name evidence="6" type="primary">bamD</name>
    <name evidence="9" type="ORF">V3390_04150</name>
</gene>
<protein>
    <recommendedName>
        <fullName evidence="6">Outer membrane protein assembly factor BamD</fullName>
    </recommendedName>
</protein>
<evidence type="ECO:0000256" key="5">
    <source>
        <dbReference type="ARBA" id="ARBA00023288"/>
    </source>
</evidence>
<keyword evidence="3 6" id="KW-0564">Palmitate</keyword>
<feature type="signal peptide" evidence="7">
    <location>
        <begin position="1"/>
        <end position="22"/>
    </location>
</feature>
<evidence type="ECO:0000256" key="6">
    <source>
        <dbReference type="HAMAP-Rule" id="MF_00922"/>
    </source>
</evidence>
<dbReference type="PANTHER" id="PTHR37423:SF1">
    <property type="entry name" value="OUTER MEMBRANE PROTEIN ASSEMBLY FACTOR BAMD"/>
    <property type="match status" value="1"/>
</dbReference>
<keyword evidence="5 6" id="KW-0449">Lipoprotein</keyword>
<evidence type="ECO:0000256" key="2">
    <source>
        <dbReference type="ARBA" id="ARBA00023136"/>
    </source>
</evidence>
<dbReference type="Pfam" id="PF13525">
    <property type="entry name" value="YfiO"/>
    <property type="match status" value="1"/>
</dbReference>
<evidence type="ECO:0000259" key="8">
    <source>
        <dbReference type="Pfam" id="PF13525"/>
    </source>
</evidence>
<dbReference type="CDD" id="cd15830">
    <property type="entry name" value="BamD"/>
    <property type="match status" value="1"/>
</dbReference>
<feature type="chain" id="PRO_5046512674" description="Outer membrane protein assembly factor BamD" evidence="7">
    <location>
        <begin position="23"/>
        <end position="296"/>
    </location>
</feature>
<accession>A0ABU7UY30</accession>
<dbReference type="EMBL" id="JAZHBO010000001">
    <property type="protein sequence ID" value="MEF2155424.1"/>
    <property type="molecule type" value="Genomic_DNA"/>
</dbReference>
<comment type="subunit">
    <text evidence="6">Part of the Bam complex.</text>
</comment>
<evidence type="ECO:0000256" key="4">
    <source>
        <dbReference type="ARBA" id="ARBA00023237"/>
    </source>
</evidence>
<dbReference type="HAMAP" id="MF_00922">
    <property type="entry name" value="OM_assembly_BamD"/>
    <property type="match status" value="1"/>
</dbReference>
<evidence type="ECO:0000313" key="9">
    <source>
        <dbReference type="EMBL" id="MEF2155424.1"/>
    </source>
</evidence>
<comment type="similarity">
    <text evidence="6">Belongs to the BamD family.</text>
</comment>
<name>A0ABU7UY30_9GAMM</name>
<keyword evidence="10" id="KW-1185">Reference proteome</keyword>
<evidence type="ECO:0000256" key="3">
    <source>
        <dbReference type="ARBA" id="ARBA00023139"/>
    </source>
</evidence>
<dbReference type="SUPFAM" id="SSF48452">
    <property type="entry name" value="TPR-like"/>
    <property type="match status" value="1"/>
</dbReference>
<keyword evidence="4 6" id="KW-0998">Cell outer membrane</keyword>
<evidence type="ECO:0000256" key="7">
    <source>
        <dbReference type="SAM" id="SignalP"/>
    </source>
</evidence>
<comment type="caution">
    <text evidence="9">The sequence shown here is derived from an EMBL/GenBank/DDBJ whole genome shotgun (WGS) entry which is preliminary data.</text>
</comment>
<dbReference type="Gene3D" id="1.25.40.10">
    <property type="entry name" value="Tetratricopeptide repeat domain"/>
    <property type="match status" value="1"/>
</dbReference>
<evidence type="ECO:0000313" key="10">
    <source>
        <dbReference type="Proteomes" id="UP001356170"/>
    </source>
</evidence>
<dbReference type="InterPro" id="IPR039565">
    <property type="entry name" value="BamD-like"/>
</dbReference>
<comment type="function">
    <text evidence="6">Part of the outer membrane protein assembly complex, which is involved in assembly and insertion of beta-barrel proteins into the outer membrane.</text>
</comment>
<dbReference type="PANTHER" id="PTHR37423">
    <property type="entry name" value="SOLUBLE LYTIC MUREIN TRANSGLYCOSYLASE-RELATED"/>
    <property type="match status" value="1"/>
</dbReference>
<dbReference type="RefSeq" id="WP_331703470.1">
    <property type="nucleotide sequence ID" value="NZ_JAZHBO010000001.1"/>
</dbReference>